<proteinExistence type="predicted"/>
<name>A0A4U5LXG0_STECR</name>
<dbReference type="Proteomes" id="UP000298663">
    <property type="component" value="Unassembled WGS sequence"/>
</dbReference>
<dbReference type="PROSITE" id="PS00018">
    <property type="entry name" value="EF_HAND_1"/>
    <property type="match status" value="1"/>
</dbReference>
<evidence type="ECO:0000313" key="1">
    <source>
        <dbReference type="EMBL" id="TKR60900.1"/>
    </source>
</evidence>
<organism evidence="1 2">
    <name type="scientific">Steinernema carpocapsae</name>
    <name type="common">Entomopathogenic nematode</name>
    <dbReference type="NCBI Taxonomy" id="34508"/>
    <lineage>
        <taxon>Eukaryota</taxon>
        <taxon>Metazoa</taxon>
        <taxon>Ecdysozoa</taxon>
        <taxon>Nematoda</taxon>
        <taxon>Chromadorea</taxon>
        <taxon>Rhabditida</taxon>
        <taxon>Tylenchina</taxon>
        <taxon>Panagrolaimomorpha</taxon>
        <taxon>Strongyloidoidea</taxon>
        <taxon>Steinernematidae</taxon>
        <taxon>Steinernema</taxon>
    </lineage>
</organism>
<sequence length="90" mass="10753">MEKFKEQRKKSRFEHVDMVISATNESLSLKNQEFFFLQRLDKNKDKILQVDELKKHFACSLLKTDRLKPFDANNDGKYDREGVFGKRLQN</sequence>
<reference evidence="1 2" key="2">
    <citation type="journal article" date="2019" name="G3 (Bethesda)">
        <title>Hybrid Assembly of the Genome of the Entomopathogenic Nematode Steinernema carpocapsae Identifies the X-Chromosome.</title>
        <authorList>
            <person name="Serra L."/>
            <person name="Macchietto M."/>
            <person name="Macias-Munoz A."/>
            <person name="McGill C.J."/>
            <person name="Rodriguez I.M."/>
            <person name="Rodriguez B."/>
            <person name="Murad R."/>
            <person name="Mortazavi A."/>
        </authorList>
    </citation>
    <scope>NUCLEOTIDE SEQUENCE [LARGE SCALE GENOMIC DNA]</scope>
    <source>
        <strain evidence="1 2">ALL</strain>
    </source>
</reference>
<evidence type="ECO:0008006" key="3">
    <source>
        <dbReference type="Google" id="ProtNLM"/>
    </source>
</evidence>
<dbReference type="AlphaFoldDB" id="A0A4U5LXG0"/>
<accession>A0A4U5LXG0</accession>
<evidence type="ECO:0000313" key="2">
    <source>
        <dbReference type="Proteomes" id="UP000298663"/>
    </source>
</evidence>
<reference evidence="1 2" key="1">
    <citation type="journal article" date="2015" name="Genome Biol.">
        <title>Comparative genomics of Steinernema reveals deeply conserved gene regulatory networks.</title>
        <authorList>
            <person name="Dillman A.R."/>
            <person name="Macchietto M."/>
            <person name="Porter C.F."/>
            <person name="Rogers A."/>
            <person name="Williams B."/>
            <person name="Antoshechkin I."/>
            <person name="Lee M.M."/>
            <person name="Goodwin Z."/>
            <person name="Lu X."/>
            <person name="Lewis E.E."/>
            <person name="Goodrich-Blair H."/>
            <person name="Stock S.P."/>
            <person name="Adams B.J."/>
            <person name="Sternberg P.W."/>
            <person name="Mortazavi A."/>
        </authorList>
    </citation>
    <scope>NUCLEOTIDE SEQUENCE [LARGE SCALE GENOMIC DNA]</scope>
    <source>
        <strain evidence="1 2">ALL</strain>
    </source>
</reference>
<dbReference type="EMBL" id="AZBU02000011">
    <property type="protein sequence ID" value="TKR60900.1"/>
    <property type="molecule type" value="Genomic_DNA"/>
</dbReference>
<protein>
    <recommendedName>
        <fullName evidence="3">EF-hand domain-containing protein</fullName>
    </recommendedName>
</protein>
<gene>
    <name evidence="1" type="ORF">L596_028082</name>
</gene>
<dbReference type="InterPro" id="IPR018247">
    <property type="entry name" value="EF_Hand_1_Ca_BS"/>
</dbReference>
<comment type="caution">
    <text evidence="1">The sequence shown here is derived from an EMBL/GenBank/DDBJ whole genome shotgun (WGS) entry which is preliminary data.</text>
</comment>
<keyword evidence="2" id="KW-1185">Reference proteome</keyword>